<reference evidence="1" key="1">
    <citation type="submission" date="2020-04" db="EMBL/GenBank/DDBJ databases">
        <authorList>
            <person name="Alioto T."/>
            <person name="Alioto T."/>
            <person name="Gomez Garrido J."/>
        </authorList>
    </citation>
    <scope>NUCLEOTIDE SEQUENCE</scope>
    <source>
        <strain evidence="1">A484AB</strain>
    </source>
</reference>
<sequence length="62" mass="7051">MVSPEKEKVPLGKGLKARGNVEEWLGKVEESMVATLRKLTKHAIGDYEEKIREEWVTCHASQ</sequence>
<dbReference type="InterPro" id="IPR026983">
    <property type="entry name" value="DHC"/>
</dbReference>
<dbReference type="EMBL" id="CACRXK020043309">
    <property type="protein sequence ID" value="CAB4045916.1"/>
    <property type="molecule type" value="Genomic_DNA"/>
</dbReference>
<name>A0A6S7KJ52_PARCT</name>
<proteinExistence type="predicted"/>
<evidence type="ECO:0000313" key="1">
    <source>
        <dbReference type="EMBL" id="CAB4045916.1"/>
    </source>
</evidence>
<dbReference type="GO" id="GO:0007018">
    <property type="term" value="P:microtubule-based movement"/>
    <property type="evidence" value="ECO:0007669"/>
    <property type="project" value="InterPro"/>
</dbReference>
<dbReference type="AlphaFoldDB" id="A0A6S7KJ52"/>
<dbReference type="InterPro" id="IPR013602">
    <property type="entry name" value="Dynein_heavy_linker"/>
</dbReference>
<organism evidence="1 2">
    <name type="scientific">Paramuricea clavata</name>
    <name type="common">Red gorgonian</name>
    <name type="synonym">Violescent sea-whip</name>
    <dbReference type="NCBI Taxonomy" id="317549"/>
    <lineage>
        <taxon>Eukaryota</taxon>
        <taxon>Metazoa</taxon>
        <taxon>Cnidaria</taxon>
        <taxon>Anthozoa</taxon>
        <taxon>Octocorallia</taxon>
        <taxon>Malacalcyonacea</taxon>
        <taxon>Plexauridae</taxon>
        <taxon>Paramuricea</taxon>
    </lineage>
</organism>
<evidence type="ECO:0000313" key="2">
    <source>
        <dbReference type="Proteomes" id="UP001152795"/>
    </source>
</evidence>
<dbReference type="OrthoDB" id="447173at2759"/>
<accession>A0A6S7KJ52</accession>
<dbReference type="PANTHER" id="PTHR22878">
    <property type="entry name" value="DYNEIN HEAVY CHAIN 6, AXONEMAL-LIKE-RELATED"/>
    <property type="match status" value="1"/>
</dbReference>
<dbReference type="GO" id="GO:0045505">
    <property type="term" value="F:dynein intermediate chain binding"/>
    <property type="evidence" value="ECO:0007669"/>
    <property type="project" value="InterPro"/>
</dbReference>
<gene>
    <name evidence="1" type="ORF">PACLA_8A031727</name>
</gene>
<dbReference type="InterPro" id="IPR042228">
    <property type="entry name" value="Dynein_linker_3"/>
</dbReference>
<dbReference type="Proteomes" id="UP001152795">
    <property type="component" value="Unassembled WGS sequence"/>
</dbReference>
<keyword evidence="2" id="KW-1185">Reference proteome</keyword>
<dbReference type="Gene3D" id="3.20.180.20">
    <property type="entry name" value="Dynein heavy chain, N-terminal domain 2"/>
    <property type="match status" value="1"/>
</dbReference>
<dbReference type="PANTHER" id="PTHR22878:SF68">
    <property type="entry name" value="DYNEIN HEAVY CHAIN 6, AXONEMAL-LIKE"/>
    <property type="match status" value="1"/>
</dbReference>
<dbReference type="GO" id="GO:0030286">
    <property type="term" value="C:dynein complex"/>
    <property type="evidence" value="ECO:0007669"/>
    <property type="project" value="InterPro"/>
</dbReference>
<feature type="non-terminal residue" evidence="1">
    <location>
        <position position="62"/>
    </location>
</feature>
<dbReference type="GO" id="GO:0051959">
    <property type="term" value="F:dynein light intermediate chain binding"/>
    <property type="evidence" value="ECO:0007669"/>
    <property type="project" value="InterPro"/>
</dbReference>
<dbReference type="Pfam" id="PF08393">
    <property type="entry name" value="DHC_N2"/>
    <property type="match status" value="1"/>
</dbReference>
<comment type="caution">
    <text evidence="1">The sequence shown here is derived from an EMBL/GenBank/DDBJ whole genome shotgun (WGS) entry which is preliminary data.</text>
</comment>
<protein>
    <submittedName>
        <fullName evidence="1">Dynein heavy chain 6, axonemal</fullName>
    </submittedName>
</protein>